<comment type="caution">
    <text evidence="1">The sequence shown here is derived from an EMBL/GenBank/DDBJ whole genome shotgun (WGS) entry which is preliminary data.</text>
</comment>
<name>A0AAV2HWY7_LYMST</name>
<keyword evidence="2" id="KW-1185">Reference proteome</keyword>
<proteinExistence type="predicted"/>
<dbReference type="EMBL" id="CAXITT010000310">
    <property type="protein sequence ID" value="CAL1538717.1"/>
    <property type="molecule type" value="Genomic_DNA"/>
</dbReference>
<protein>
    <submittedName>
        <fullName evidence="1">Uncharacterized protein</fullName>
    </submittedName>
</protein>
<feature type="non-terminal residue" evidence="1">
    <location>
        <position position="95"/>
    </location>
</feature>
<dbReference type="AlphaFoldDB" id="A0AAV2HWY7"/>
<gene>
    <name evidence="1" type="ORF">GSLYS_00012538001</name>
</gene>
<evidence type="ECO:0000313" key="2">
    <source>
        <dbReference type="Proteomes" id="UP001497497"/>
    </source>
</evidence>
<evidence type="ECO:0000313" key="1">
    <source>
        <dbReference type="EMBL" id="CAL1538717.1"/>
    </source>
</evidence>
<accession>A0AAV2HWY7</accession>
<organism evidence="1 2">
    <name type="scientific">Lymnaea stagnalis</name>
    <name type="common">Great pond snail</name>
    <name type="synonym">Helix stagnalis</name>
    <dbReference type="NCBI Taxonomy" id="6523"/>
    <lineage>
        <taxon>Eukaryota</taxon>
        <taxon>Metazoa</taxon>
        <taxon>Spiralia</taxon>
        <taxon>Lophotrochozoa</taxon>
        <taxon>Mollusca</taxon>
        <taxon>Gastropoda</taxon>
        <taxon>Heterobranchia</taxon>
        <taxon>Euthyneura</taxon>
        <taxon>Panpulmonata</taxon>
        <taxon>Hygrophila</taxon>
        <taxon>Lymnaeoidea</taxon>
        <taxon>Lymnaeidae</taxon>
        <taxon>Lymnaea</taxon>
    </lineage>
</organism>
<sequence length="95" mass="10949">MFKTKQANLKRKKRVCVSKEAPLPVPVATTLHEPSHNRSWFYYTGFIEGSVIVVVHSGDMDFLYKMGFFGKGSMSRSQPNFVDRKQKVNFCMARK</sequence>
<reference evidence="1 2" key="1">
    <citation type="submission" date="2024-04" db="EMBL/GenBank/DDBJ databases">
        <authorList>
            <consortium name="Genoscope - CEA"/>
            <person name="William W."/>
        </authorList>
    </citation>
    <scope>NUCLEOTIDE SEQUENCE [LARGE SCALE GENOMIC DNA]</scope>
</reference>
<dbReference type="Proteomes" id="UP001497497">
    <property type="component" value="Unassembled WGS sequence"/>
</dbReference>